<evidence type="ECO:0000313" key="2">
    <source>
        <dbReference type="Proteomes" id="UP000091857"/>
    </source>
</evidence>
<sequence length="43" mass="4982">MSILEHSIRPQTIIGYFWRKGLVTIIQFFLVLSKECVEPATSE</sequence>
<dbReference type="EMBL" id="CM004392">
    <property type="protein sequence ID" value="KAG8652312.1"/>
    <property type="molecule type" value="Genomic_DNA"/>
</dbReference>
<proteinExistence type="predicted"/>
<dbReference type="Proteomes" id="UP000091857">
    <property type="component" value="Chromosome 6"/>
</dbReference>
<comment type="caution">
    <text evidence="1">The sequence shown here is derived from an EMBL/GenBank/DDBJ whole genome shotgun (WGS) entry which is preliminary data.</text>
</comment>
<organism evidence="1 2">
    <name type="scientific">Manihot esculenta</name>
    <name type="common">Cassava</name>
    <name type="synonym">Jatropha manihot</name>
    <dbReference type="NCBI Taxonomy" id="3983"/>
    <lineage>
        <taxon>Eukaryota</taxon>
        <taxon>Viridiplantae</taxon>
        <taxon>Streptophyta</taxon>
        <taxon>Embryophyta</taxon>
        <taxon>Tracheophyta</taxon>
        <taxon>Spermatophyta</taxon>
        <taxon>Magnoliopsida</taxon>
        <taxon>eudicotyledons</taxon>
        <taxon>Gunneridae</taxon>
        <taxon>Pentapetalae</taxon>
        <taxon>rosids</taxon>
        <taxon>fabids</taxon>
        <taxon>Malpighiales</taxon>
        <taxon>Euphorbiaceae</taxon>
        <taxon>Crotonoideae</taxon>
        <taxon>Manihoteae</taxon>
        <taxon>Manihot</taxon>
    </lineage>
</organism>
<evidence type="ECO:0000313" key="1">
    <source>
        <dbReference type="EMBL" id="KAG8652312.1"/>
    </source>
</evidence>
<name>A0ACB7HI68_MANES</name>
<protein>
    <submittedName>
        <fullName evidence="1">Uncharacterized protein</fullName>
    </submittedName>
</protein>
<accession>A0ACB7HI68</accession>
<reference evidence="2" key="1">
    <citation type="journal article" date="2016" name="Nat. Biotechnol.">
        <title>Sequencing wild and cultivated cassava and related species reveals extensive interspecific hybridization and genetic diversity.</title>
        <authorList>
            <person name="Bredeson J.V."/>
            <person name="Lyons J.B."/>
            <person name="Prochnik S.E."/>
            <person name="Wu G.A."/>
            <person name="Ha C.M."/>
            <person name="Edsinger-Gonzales E."/>
            <person name="Grimwood J."/>
            <person name="Schmutz J."/>
            <person name="Rabbi I.Y."/>
            <person name="Egesi C."/>
            <person name="Nauluvula P."/>
            <person name="Lebot V."/>
            <person name="Ndunguru J."/>
            <person name="Mkamilo G."/>
            <person name="Bart R.S."/>
            <person name="Setter T.L."/>
            <person name="Gleadow R.M."/>
            <person name="Kulakow P."/>
            <person name="Ferguson M.E."/>
            <person name="Rounsley S."/>
            <person name="Rokhsar D.S."/>
        </authorList>
    </citation>
    <scope>NUCLEOTIDE SEQUENCE [LARGE SCALE GENOMIC DNA]</scope>
    <source>
        <strain evidence="2">cv. AM560-2</strain>
    </source>
</reference>
<keyword evidence="2" id="KW-1185">Reference proteome</keyword>
<gene>
    <name evidence="1" type="ORF">MANES_06G078132v8</name>
</gene>